<dbReference type="PANTHER" id="PTHR43384">
    <property type="entry name" value="SEPTUM SITE-DETERMINING PROTEIN MIND HOMOLOG, CHLOROPLASTIC-RELATED"/>
    <property type="match status" value="1"/>
</dbReference>
<dbReference type="GO" id="GO:0005829">
    <property type="term" value="C:cytosol"/>
    <property type="evidence" value="ECO:0007669"/>
    <property type="project" value="TreeGrafter"/>
</dbReference>
<dbReference type="InterPro" id="IPR050625">
    <property type="entry name" value="ParA/MinD_ATPase"/>
</dbReference>
<name>A0A291HMS9_9GAMM</name>
<dbReference type="RefSeq" id="WP_096778787.1">
    <property type="nucleotide sequence ID" value="NZ_CP012621.1"/>
</dbReference>
<evidence type="ECO:0000313" key="1">
    <source>
        <dbReference type="EMBL" id="ATG73445.1"/>
    </source>
</evidence>
<dbReference type="Pfam" id="PF06564">
    <property type="entry name" value="CBP_BcsQ"/>
    <property type="match status" value="1"/>
</dbReference>
<protein>
    <submittedName>
        <fullName evidence="1">Pilus assembly protein CpaF</fullName>
    </submittedName>
</protein>
<dbReference type="KEGG" id="zdf:AN401_05840"/>
<dbReference type="EMBL" id="CP012621">
    <property type="protein sequence ID" value="ATG73445.1"/>
    <property type="molecule type" value="Genomic_DNA"/>
</dbReference>
<accession>A0A291HMS9</accession>
<reference evidence="2" key="1">
    <citation type="submission" date="2015-09" db="EMBL/GenBank/DDBJ databases">
        <authorList>
            <person name="Shao Z."/>
            <person name="Wang L."/>
        </authorList>
    </citation>
    <scope>NUCLEOTIDE SEQUENCE [LARGE SCALE GENOMIC DNA]</scope>
    <source>
        <strain evidence="2">F13-1</strain>
    </source>
</reference>
<sequence>MSDAKIVELEREGIHPLPALSCPLQLNVMDPDERVWPLLKVKLHHSHQLQLKRLGDQDFLPKGERQVLLLVDHPMMAPVYDELERKAGEERPLVFMGDVKNTALVRRAMRMGAMDFLPFDSEPVELWSALVRISAQVSASVKLAPVTVVVNGKAGSGASFVCANLGHALSRKEEGSKILLLDASMRYGSLADYLNIKNKQGGLSEALQRAGELDAMALAGMVCKAREHLEVLPTSTLPLHDEKNVSARQCSQLLHLVRGQYGQVLVDMSRGPEGWNLPLLEQADRVLVVMQQSLAGLRETIYLLRQLRHELGIGKDRILLLINRFDKKKDVSLAEIEKATEITRILTLPNDFAMAETCTDLGRLVAEEKGNHKLVAAFNAVVEALQTQPGQNQPKPGLFNRLFGKK</sequence>
<dbReference type="InterPro" id="IPR027417">
    <property type="entry name" value="P-loop_NTPase"/>
</dbReference>
<dbReference type="GO" id="GO:0005524">
    <property type="term" value="F:ATP binding"/>
    <property type="evidence" value="ECO:0007669"/>
    <property type="project" value="TreeGrafter"/>
</dbReference>
<dbReference type="Proteomes" id="UP000217763">
    <property type="component" value="Chromosome"/>
</dbReference>
<dbReference type="Gene3D" id="3.40.50.300">
    <property type="entry name" value="P-loop containing nucleotide triphosphate hydrolases"/>
    <property type="match status" value="1"/>
</dbReference>
<dbReference type="GO" id="GO:0009898">
    <property type="term" value="C:cytoplasmic side of plasma membrane"/>
    <property type="evidence" value="ECO:0007669"/>
    <property type="project" value="TreeGrafter"/>
</dbReference>
<dbReference type="GO" id="GO:0016887">
    <property type="term" value="F:ATP hydrolysis activity"/>
    <property type="evidence" value="ECO:0007669"/>
    <property type="project" value="TreeGrafter"/>
</dbReference>
<organism evidence="1 2">
    <name type="scientific">Zobellella denitrificans</name>
    <dbReference type="NCBI Taxonomy" id="347534"/>
    <lineage>
        <taxon>Bacteria</taxon>
        <taxon>Pseudomonadati</taxon>
        <taxon>Pseudomonadota</taxon>
        <taxon>Gammaproteobacteria</taxon>
        <taxon>Aeromonadales</taxon>
        <taxon>Aeromonadaceae</taxon>
        <taxon>Zobellella</taxon>
    </lineage>
</organism>
<dbReference type="GO" id="GO:0051782">
    <property type="term" value="P:negative regulation of cell division"/>
    <property type="evidence" value="ECO:0007669"/>
    <property type="project" value="TreeGrafter"/>
</dbReference>
<dbReference type="InterPro" id="IPR017746">
    <property type="entry name" value="Cellulose_synthase_operon_BcsQ"/>
</dbReference>
<dbReference type="AlphaFoldDB" id="A0A291HMS9"/>
<gene>
    <name evidence="1" type="ORF">AN401_05840</name>
</gene>
<dbReference type="PANTHER" id="PTHR43384:SF13">
    <property type="entry name" value="SLR0110 PROTEIN"/>
    <property type="match status" value="1"/>
</dbReference>
<keyword evidence="2" id="KW-1185">Reference proteome</keyword>
<dbReference type="SUPFAM" id="SSF52540">
    <property type="entry name" value="P-loop containing nucleoside triphosphate hydrolases"/>
    <property type="match status" value="1"/>
</dbReference>
<evidence type="ECO:0000313" key="2">
    <source>
        <dbReference type="Proteomes" id="UP000217763"/>
    </source>
</evidence>
<proteinExistence type="predicted"/>